<evidence type="ECO:0000256" key="1">
    <source>
        <dbReference type="SAM" id="MobiDB-lite"/>
    </source>
</evidence>
<dbReference type="AlphaFoldDB" id="A0A976GBH9"/>
<reference evidence="3 4" key="1">
    <citation type="submission" date="2018-01" db="EMBL/GenBank/DDBJ databases">
        <authorList>
            <person name="Clerissi C."/>
        </authorList>
    </citation>
    <scope>NUCLEOTIDE SEQUENCE [LARGE SCALE GENOMIC DNA]</scope>
    <source>
        <strain evidence="3">Cupriavidus oxalaticus LMG 2235</strain>
    </source>
</reference>
<protein>
    <submittedName>
        <fullName evidence="3">Uncharacterized protein</fullName>
    </submittedName>
</protein>
<feature type="region of interest" description="Disordered" evidence="1">
    <location>
        <begin position="53"/>
        <end position="80"/>
    </location>
</feature>
<keyword evidence="5" id="KW-1185">Reference proteome</keyword>
<gene>
    <name evidence="3" type="ORF">CO2235_90245</name>
    <name evidence="2" type="ORF">JTE92_18275</name>
</gene>
<accession>A0A976GBH9</accession>
<dbReference type="GeneID" id="303491501"/>
<organism evidence="3 4">
    <name type="scientific">Cupriavidus oxalaticus</name>
    <dbReference type="NCBI Taxonomy" id="96344"/>
    <lineage>
        <taxon>Bacteria</taxon>
        <taxon>Pseudomonadati</taxon>
        <taxon>Pseudomonadota</taxon>
        <taxon>Betaproteobacteria</taxon>
        <taxon>Burkholderiales</taxon>
        <taxon>Burkholderiaceae</taxon>
        <taxon>Cupriavidus</taxon>
    </lineage>
</organism>
<dbReference type="RefSeq" id="WP_063238550.1">
    <property type="nucleotide sequence ID" value="NZ_CP069810.1"/>
</dbReference>
<evidence type="ECO:0000313" key="2">
    <source>
        <dbReference type="EMBL" id="QRQ95401.1"/>
    </source>
</evidence>
<dbReference type="Proteomes" id="UP000623307">
    <property type="component" value="Chromosome 2"/>
</dbReference>
<dbReference type="Proteomes" id="UP000256862">
    <property type="component" value="Chromosome CO2235"/>
</dbReference>
<name>A0A976GBH9_9BURK</name>
<evidence type="ECO:0000313" key="4">
    <source>
        <dbReference type="Proteomes" id="UP000256862"/>
    </source>
</evidence>
<evidence type="ECO:0000313" key="3">
    <source>
        <dbReference type="EMBL" id="SPC17371.1"/>
    </source>
</evidence>
<dbReference type="EMBL" id="CP069812">
    <property type="protein sequence ID" value="QRQ95401.1"/>
    <property type="molecule type" value="Genomic_DNA"/>
</dbReference>
<dbReference type="OrthoDB" id="8688310at2"/>
<evidence type="ECO:0000313" key="5">
    <source>
        <dbReference type="Proteomes" id="UP000623307"/>
    </source>
</evidence>
<dbReference type="EMBL" id="OGUS01000131">
    <property type="protein sequence ID" value="SPC17371.1"/>
    <property type="molecule type" value="Genomic_DNA"/>
</dbReference>
<sequence length="80" mass="9305">MTTTCITCEHFTLRPRPDEDGEHLRASDIAHARVGMGRCLKETLTQRWQAAETERHCDMHSPVSEEQAAQRRQWMREKGV</sequence>
<proteinExistence type="predicted"/>
<reference evidence="2 5" key="2">
    <citation type="submission" date="2021-02" db="EMBL/GenBank/DDBJ databases">
        <title>Complete Genome Sequence of Cupriavidus oxalaticus Strain Ox1, a Soil Oxalate-Degrading Species.</title>
        <authorList>
            <person name="Palmieri F."/>
            <person name="Udriet P."/>
            <person name="Deuasquier M."/>
            <person name="Beaudoing E."/>
            <person name="Johnson S.L."/>
            <person name="Davenport K.W."/>
            <person name="Chain P.S."/>
            <person name="Bindschedler S."/>
            <person name="Junier P."/>
        </authorList>
    </citation>
    <scope>NUCLEOTIDE SEQUENCE [LARGE SCALE GENOMIC DNA]</scope>
    <source>
        <strain evidence="2 5">Ox1</strain>
    </source>
</reference>